<feature type="domain" description="Glycosyl transferase family 28 C-terminal" evidence="3">
    <location>
        <begin position="382"/>
        <end position="488"/>
    </location>
</feature>
<reference evidence="4 5" key="1">
    <citation type="journal article" date="2014" name="Appl. Microbiol. Biotechnol.">
        <title>Transformable facultative thermophile Geobacillus stearothermophilus NUB3621 as a host strain for metabolic engineering.</title>
        <authorList>
            <person name="Blanchard K."/>
            <person name="Robic S."/>
            <person name="Matsumura I."/>
        </authorList>
    </citation>
    <scope>NUCLEOTIDE SEQUENCE [LARGE SCALE GENOMIC DNA]</scope>
    <source>
        <strain evidence="4 5">NUB3621</strain>
    </source>
</reference>
<protein>
    <submittedName>
        <fullName evidence="4">Cytidylyltransferase domain-containing protein</fullName>
    </submittedName>
</protein>
<gene>
    <name evidence="4" type="ORF">H839_17218</name>
</gene>
<dbReference type="InterPro" id="IPR050793">
    <property type="entry name" value="CMP-NeuNAc_synthase"/>
</dbReference>
<keyword evidence="4" id="KW-0808">Transferase</keyword>
<dbReference type="CDD" id="cd02513">
    <property type="entry name" value="CMP-NeuAc_Synthase"/>
    <property type="match status" value="1"/>
</dbReference>
<dbReference type="RefSeq" id="WP_043906212.1">
    <property type="nucleotide sequence ID" value="NZ_CM002692.1"/>
</dbReference>
<dbReference type="Proteomes" id="UP000023566">
    <property type="component" value="Chromosome"/>
</dbReference>
<sequence length="541" mass="61761">MNTLVVIPARGGSKGIPRKNIRHLNGKPLIGYSIETAKKSKYVDKVIVSTDDTEIASIAEKYGAEIMFRPKHLASDEVPLDPVIYDVVDNLEKKGMSFEYIVTIQPTSPLLRTETLDKVIEILIDGDYDTVLTAVDDRHLAWTKENGMFIPKYKERKNRQYLPPEYRETGAVLASKRSVITPDSRIGKKVTLYEVDKFESVDIDSPMDWWIAEKILKRKKVVIRVDGYKEIGLGHVYRALTLAHNIMDHELIFLMDEQHELGIDIVKQQNFRVETFVNNSLNKIAELSPDIVINDILDTSKEYILALKEMGIKVYNFEDLGDGAEFADGVFNALYPGSVPSENFYTGEKYYCARNEFLNAKTKEITEKVENVLITFGGTDPNNLTLKTLKAISKSKYDFNITIILGPGYLNSESLYEEVNKLDRQISVFHHVKNMAEHMYNADIIFSSAGRTMYEIAMIGTPAIIIAQNYREMTHLFGHNYNGFVNLGIHHEVSDETILNTFNRLINDIELRKIMNRRMLSHDLKNGISRVLSIIFNDEQK</sequence>
<evidence type="ECO:0000259" key="3">
    <source>
        <dbReference type="Pfam" id="PF04101"/>
    </source>
</evidence>
<accession>A0ABC9VB11</accession>
<dbReference type="InterPro" id="IPR003329">
    <property type="entry name" value="Cytidylyl_trans"/>
</dbReference>
<comment type="caution">
    <text evidence="4">The sequence shown here is derived from an EMBL/GenBank/DDBJ whole genome shotgun (WGS) entry which is preliminary data.</text>
</comment>
<dbReference type="SUPFAM" id="SSF53756">
    <property type="entry name" value="UDP-Glycosyltransferase/glycogen phosphorylase"/>
    <property type="match status" value="1"/>
</dbReference>
<proteinExistence type="predicted"/>
<dbReference type="Pfam" id="PF02348">
    <property type="entry name" value="CTP_transf_3"/>
    <property type="match status" value="1"/>
</dbReference>
<dbReference type="GO" id="GO:0016779">
    <property type="term" value="F:nucleotidyltransferase activity"/>
    <property type="evidence" value="ECO:0007669"/>
    <property type="project" value="UniProtKB-KW"/>
</dbReference>
<dbReference type="Gene3D" id="3.40.50.2000">
    <property type="entry name" value="Glycogen Phosphorylase B"/>
    <property type="match status" value="1"/>
</dbReference>
<evidence type="ECO:0000256" key="2">
    <source>
        <dbReference type="PIRSR" id="PIRSR620023-2"/>
    </source>
</evidence>
<dbReference type="InterPro" id="IPR020023">
    <property type="entry name" value="PseG"/>
</dbReference>
<keyword evidence="5" id="KW-1185">Reference proteome</keyword>
<dbReference type="Gene3D" id="3.40.50.11190">
    <property type="match status" value="1"/>
</dbReference>
<organism evidence="4 5">
    <name type="scientific">Parageobacillus genomosp. 1</name>
    <dbReference type="NCBI Taxonomy" id="1295642"/>
    <lineage>
        <taxon>Bacteria</taxon>
        <taxon>Bacillati</taxon>
        <taxon>Bacillota</taxon>
        <taxon>Bacilli</taxon>
        <taxon>Bacillales</taxon>
        <taxon>Anoxybacillaceae</taxon>
        <taxon>Parageobacillus</taxon>
    </lineage>
</organism>
<feature type="binding site" evidence="2">
    <location>
        <position position="354"/>
    </location>
    <ligand>
        <name>substrate</name>
    </ligand>
</feature>
<dbReference type="Pfam" id="PF04101">
    <property type="entry name" value="Glyco_tran_28_C"/>
    <property type="match status" value="1"/>
</dbReference>
<dbReference type="EMBL" id="AOTZ01000009">
    <property type="protein sequence ID" value="EZP75262.1"/>
    <property type="molecule type" value="Genomic_DNA"/>
</dbReference>
<dbReference type="PANTHER" id="PTHR21485:SF6">
    <property type="entry name" value="N-ACYLNEURAMINATE CYTIDYLYLTRANSFERASE-RELATED"/>
    <property type="match status" value="1"/>
</dbReference>
<keyword evidence="4" id="KW-0548">Nucleotidyltransferase</keyword>
<dbReference type="SUPFAM" id="SSF53448">
    <property type="entry name" value="Nucleotide-diphospho-sugar transferases"/>
    <property type="match status" value="1"/>
</dbReference>
<dbReference type="PANTHER" id="PTHR21485">
    <property type="entry name" value="HAD SUPERFAMILY MEMBERS CMAS AND KDSC"/>
    <property type="match status" value="1"/>
</dbReference>
<feature type="binding site" evidence="2">
    <location>
        <position position="455"/>
    </location>
    <ligand>
        <name>substrate</name>
    </ligand>
</feature>
<dbReference type="InterPro" id="IPR007235">
    <property type="entry name" value="Glyco_trans_28_C"/>
</dbReference>
<dbReference type="InterPro" id="IPR029044">
    <property type="entry name" value="Nucleotide-diphossugar_trans"/>
</dbReference>
<evidence type="ECO:0000313" key="4">
    <source>
        <dbReference type="EMBL" id="EZP75262.1"/>
    </source>
</evidence>
<name>A0ABC9VB11_9BACL</name>
<dbReference type="NCBIfam" id="TIGR03590">
    <property type="entry name" value="PseG"/>
    <property type="match status" value="1"/>
</dbReference>
<dbReference type="AlphaFoldDB" id="A0ABC9VB11"/>
<dbReference type="Gene3D" id="3.90.550.10">
    <property type="entry name" value="Spore Coat Polysaccharide Biosynthesis Protein SpsA, Chain A"/>
    <property type="match status" value="1"/>
</dbReference>
<feature type="active site" description="Proton acceptor" evidence="1">
    <location>
        <position position="235"/>
    </location>
</feature>
<evidence type="ECO:0000313" key="5">
    <source>
        <dbReference type="Proteomes" id="UP000023566"/>
    </source>
</evidence>
<evidence type="ECO:0000256" key="1">
    <source>
        <dbReference type="PIRSR" id="PIRSR620023-1"/>
    </source>
</evidence>